<keyword evidence="4 6" id="KW-0694">RNA-binding</keyword>
<feature type="compositionally biased region" description="Acidic residues" evidence="8">
    <location>
        <begin position="185"/>
        <end position="203"/>
    </location>
</feature>
<keyword evidence="3 6" id="KW-0698">rRNA processing</keyword>
<keyword evidence="5 6" id="KW-0539">Nucleus</keyword>
<dbReference type="Pfam" id="PF04000">
    <property type="entry name" value="Sas10_Utp3"/>
    <property type="match status" value="1"/>
</dbReference>
<evidence type="ECO:0000256" key="5">
    <source>
        <dbReference type="ARBA" id="ARBA00023242"/>
    </source>
</evidence>
<evidence type="ECO:0000256" key="2">
    <source>
        <dbReference type="ARBA" id="ARBA00009154"/>
    </source>
</evidence>
<evidence type="ECO:0000256" key="4">
    <source>
        <dbReference type="ARBA" id="ARBA00022884"/>
    </source>
</evidence>
<evidence type="ECO:0000313" key="10">
    <source>
        <dbReference type="Proteomes" id="UP000054266"/>
    </source>
</evidence>
<evidence type="ECO:0000256" key="8">
    <source>
        <dbReference type="SAM" id="MobiDB-lite"/>
    </source>
</evidence>
<dbReference type="PANTHER" id="PTHR15341">
    <property type="entry name" value="SUN-COR STEROID HORMONE RECEPTOR CO-REPRESSOR"/>
    <property type="match status" value="1"/>
</dbReference>
<dbReference type="HOGENOM" id="CLU_064339_2_0_1"/>
<dbReference type="Proteomes" id="UP000054266">
    <property type="component" value="Unassembled WGS sequence"/>
</dbReference>
<evidence type="ECO:0000256" key="3">
    <source>
        <dbReference type="ARBA" id="ARBA00022552"/>
    </source>
</evidence>
<comment type="function">
    <text evidence="6">Required for exosome-dependent processing of pre-rRNA and small nucleolar RNA (snRNA) precursors. Involved in processing of 35S pre-rRNA at the A0, A1 and A2 sites.</text>
</comment>
<sequence>MDTKATIELVDELQENIEDLEDNLGSLLGSSLAATSRKLPLLDRAKLNVLLVYSIESLLFSYLKLHGVQVKEHPVFKELTRVKQYFEKIKTAEAGPDSARPAVTLNKEAATRVIRHGLAGNEKYDLERAEREAREKVLANRKLRELEAKMKEQAAQDKEQAVSASDALTQAAQLASIPLDKPQDDAQDVDSEVESVSDEEGDVAPERLAQSQSQQGKKRQKKLSSATPRAKRKREADFPGAKNEEQTKAARKAKKQAKKAAKRLEPPPG</sequence>
<protein>
    <recommendedName>
        <fullName evidence="6">Exosome complex protein</fullName>
    </recommendedName>
</protein>
<gene>
    <name evidence="9" type="ORF">PV04_02068</name>
</gene>
<feature type="compositionally biased region" description="Basic and acidic residues" evidence="8">
    <location>
        <begin position="234"/>
        <end position="248"/>
    </location>
</feature>
<feature type="region of interest" description="Disordered" evidence="8">
    <location>
        <begin position="176"/>
        <end position="269"/>
    </location>
</feature>
<dbReference type="GO" id="GO:0003677">
    <property type="term" value="F:DNA binding"/>
    <property type="evidence" value="ECO:0007669"/>
    <property type="project" value="TreeGrafter"/>
</dbReference>
<evidence type="ECO:0000313" key="9">
    <source>
        <dbReference type="EMBL" id="KIW73996.1"/>
    </source>
</evidence>
<dbReference type="GO" id="GO:0005730">
    <property type="term" value="C:nucleolus"/>
    <property type="evidence" value="ECO:0007669"/>
    <property type="project" value="TreeGrafter"/>
</dbReference>
<dbReference type="GO" id="GO:0000460">
    <property type="term" value="P:maturation of 5.8S rRNA"/>
    <property type="evidence" value="ECO:0007669"/>
    <property type="project" value="TreeGrafter"/>
</dbReference>
<feature type="coiled-coil region" evidence="7">
    <location>
        <begin position="3"/>
        <end position="30"/>
    </location>
</feature>
<dbReference type="GO" id="GO:0000178">
    <property type="term" value="C:exosome (RNase complex)"/>
    <property type="evidence" value="ECO:0007669"/>
    <property type="project" value="TreeGrafter"/>
</dbReference>
<dbReference type="STRING" id="5601.A0A0D2D8X4"/>
<feature type="coiled-coil region" evidence="7">
    <location>
        <begin position="126"/>
        <end position="160"/>
    </location>
</feature>
<keyword evidence="7" id="KW-0175">Coiled coil</keyword>
<comment type="subcellular location">
    <subcellularLocation>
        <location evidence="1 6">Nucleus</location>
    </subcellularLocation>
</comment>
<dbReference type="InterPro" id="IPR011082">
    <property type="entry name" value="Exosome-assoc_fac/DNA_repair"/>
</dbReference>
<comment type="similarity">
    <text evidence="2 6">Belongs to the C1D family.</text>
</comment>
<organism evidence="9 10">
    <name type="scientific">Phialophora macrospora</name>
    <dbReference type="NCBI Taxonomy" id="1851006"/>
    <lineage>
        <taxon>Eukaryota</taxon>
        <taxon>Fungi</taxon>
        <taxon>Dikarya</taxon>
        <taxon>Ascomycota</taxon>
        <taxon>Pezizomycotina</taxon>
        <taxon>Eurotiomycetes</taxon>
        <taxon>Chaetothyriomycetidae</taxon>
        <taxon>Chaetothyriales</taxon>
        <taxon>Herpotrichiellaceae</taxon>
        <taxon>Phialophora</taxon>
    </lineage>
</organism>
<keyword evidence="10" id="KW-1185">Reference proteome</keyword>
<feature type="compositionally biased region" description="Basic residues" evidence="8">
    <location>
        <begin position="249"/>
        <end position="261"/>
    </location>
</feature>
<proteinExistence type="inferred from homology"/>
<dbReference type="GO" id="GO:0003723">
    <property type="term" value="F:RNA binding"/>
    <property type="evidence" value="ECO:0007669"/>
    <property type="project" value="UniProtKB-UniRule"/>
</dbReference>
<evidence type="ECO:0000256" key="6">
    <source>
        <dbReference type="RuleBase" id="RU368003"/>
    </source>
</evidence>
<dbReference type="AlphaFoldDB" id="A0A0D2D8X4"/>
<accession>A0A0D2D8X4</accession>
<evidence type="ECO:0000256" key="7">
    <source>
        <dbReference type="SAM" id="Coils"/>
    </source>
</evidence>
<name>A0A0D2D8X4_9EURO</name>
<evidence type="ECO:0000256" key="1">
    <source>
        <dbReference type="ARBA" id="ARBA00004123"/>
    </source>
</evidence>
<dbReference type="InterPro" id="IPR007146">
    <property type="entry name" value="Sas10/Utp3/C1D"/>
</dbReference>
<dbReference type="GO" id="GO:0010468">
    <property type="term" value="P:regulation of gene expression"/>
    <property type="evidence" value="ECO:0007669"/>
    <property type="project" value="TreeGrafter"/>
</dbReference>
<reference evidence="9 10" key="1">
    <citation type="submission" date="2015-01" db="EMBL/GenBank/DDBJ databases">
        <title>The Genome Sequence of Capronia semiimmersa CBS27337.</title>
        <authorList>
            <consortium name="The Broad Institute Genomics Platform"/>
            <person name="Cuomo C."/>
            <person name="de Hoog S."/>
            <person name="Gorbushina A."/>
            <person name="Stielow B."/>
            <person name="Teixiera M."/>
            <person name="Abouelleil A."/>
            <person name="Chapman S.B."/>
            <person name="Priest M."/>
            <person name="Young S.K."/>
            <person name="Wortman J."/>
            <person name="Nusbaum C."/>
            <person name="Birren B."/>
        </authorList>
    </citation>
    <scope>NUCLEOTIDE SEQUENCE [LARGE SCALE GENOMIC DNA]</scope>
    <source>
        <strain evidence="9 10">CBS 27337</strain>
    </source>
</reference>
<dbReference type="EMBL" id="KN846956">
    <property type="protein sequence ID" value="KIW73996.1"/>
    <property type="molecule type" value="Genomic_DNA"/>
</dbReference>
<dbReference type="PANTHER" id="PTHR15341:SF3">
    <property type="entry name" value="NUCLEAR NUCLEIC ACID-BINDING PROTEIN C1D"/>
    <property type="match status" value="1"/>
</dbReference>